<evidence type="ECO:0000256" key="2">
    <source>
        <dbReference type="SAM" id="Phobius"/>
    </source>
</evidence>
<keyword evidence="2" id="KW-1133">Transmembrane helix</keyword>
<reference evidence="3 4" key="1">
    <citation type="journal article" date="2024" name="Ann. Entomol. Soc. Am.">
        <title>Genomic analyses of the southern and eastern yellowjacket wasps (Hymenoptera: Vespidae) reveal evolutionary signatures of social life.</title>
        <authorList>
            <person name="Catto M.A."/>
            <person name="Caine P.B."/>
            <person name="Orr S.E."/>
            <person name="Hunt B.G."/>
            <person name="Goodisman M.A.D."/>
        </authorList>
    </citation>
    <scope>NUCLEOTIDE SEQUENCE [LARGE SCALE GENOMIC DNA]</scope>
    <source>
        <strain evidence="3">233</strain>
        <tissue evidence="3">Head and thorax</tissue>
    </source>
</reference>
<evidence type="ECO:0000313" key="3">
    <source>
        <dbReference type="EMBL" id="KAL2716186.1"/>
    </source>
</evidence>
<sequence>MESPINYVNKILLTFFLFHGYNANGNVREIIFIDKEVPIKNGEIEREIVPQEIYQRKPLDIEIETFWDNRTTIGIFKDMGCVIQTRLSSFEENHNFRYCLTNEMLSVKKEKDPFLRINLIDKSTRFVEQQTTENFLRVNEINKAERKVKIFDKNCKIHLDLYSNDVENNETSNREWFFNRVTIDNYNDDANFTHDKELIQKINSSEYEEIKFEVNKSIIGIRIVANGNLSCIGIEMPIGSKWYNTVPTTLSLARRNDTNEVEIVALNAPPGGWLLKLTGEGALKYSFLVKKIRKKIDKKDSKFDEDRSFVRCHNDTDSKYRIISNVTYDETQSRFDDVEVFDEPSKTSRLIILDDGSSEFSETRSKRNEVERHVENLHAPLLSIQTEESEKIQLKSFDDRSSKIIFENDGVQQANVNFTNLIKNVNKQEQSNELARFTEDEKEEKRRIVVKLNENSNLFVRPGTIHRIVFDVTNNHYQTIRCDFKVRSLPLIVFNIQPVFTWIFAGRTVHVFVDVEVPRGTSQDVINTLTLYVQGSEIMEKSVYLYVESNIPNIVDDTKPAIEYMFNNNCAGKLSKEKCTKSRWSVDIRIQDSGSGLKSVKSSPNEVYPRTDFISGTRNPVTFYYSATCCSTQAKITAMDLKNNYNTYTIDVTAWDNLSEAEIAAITVGALLILLLIILIIVLIVFCVRKKKSHDLPYTQRYGSRTQARAERTSF</sequence>
<dbReference type="AlphaFoldDB" id="A0ABD2A6F5"/>
<keyword evidence="1" id="KW-0175">Coiled coil</keyword>
<dbReference type="Proteomes" id="UP001607302">
    <property type="component" value="Unassembled WGS sequence"/>
</dbReference>
<feature type="coiled-coil region" evidence="1">
    <location>
        <begin position="427"/>
        <end position="455"/>
    </location>
</feature>
<proteinExistence type="predicted"/>
<feature type="transmembrane region" description="Helical" evidence="2">
    <location>
        <begin position="663"/>
        <end position="688"/>
    </location>
</feature>
<protein>
    <submittedName>
        <fullName evidence="3">Uncharacterized protein</fullName>
    </submittedName>
</protein>
<comment type="caution">
    <text evidence="3">The sequence shown here is derived from an EMBL/GenBank/DDBJ whole genome shotgun (WGS) entry which is preliminary data.</text>
</comment>
<dbReference type="EMBL" id="JAUDFV010000154">
    <property type="protein sequence ID" value="KAL2716186.1"/>
    <property type="molecule type" value="Genomic_DNA"/>
</dbReference>
<name>A0ABD2A6F5_VESSQ</name>
<evidence type="ECO:0000313" key="4">
    <source>
        <dbReference type="Proteomes" id="UP001607302"/>
    </source>
</evidence>
<accession>A0ABD2A6F5</accession>
<evidence type="ECO:0000256" key="1">
    <source>
        <dbReference type="SAM" id="Coils"/>
    </source>
</evidence>
<organism evidence="3 4">
    <name type="scientific">Vespula squamosa</name>
    <name type="common">Southern yellow jacket</name>
    <name type="synonym">Wasp</name>
    <dbReference type="NCBI Taxonomy" id="30214"/>
    <lineage>
        <taxon>Eukaryota</taxon>
        <taxon>Metazoa</taxon>
        <taxon>Ecdysozoa</taxon>
        <taxon>Arthropoda</taxon>
        <taxon>Hexapoda</taxon>
        <taxon>Insecta</taxon>
        <taxon>Pterygota</taxon>
        <taxon>Neoptera</taxon>
        <taxon>Endopterygota</taxon>
        <taxon>Hymenoptera</taxon>
        <taxon>Apocrita</taxon>
        <taxon>Aculeata</taxon>
        <taxon>Vespoidea</taxon>
        <taxon>Vespidae</taxon>
        <taxon>Vespinae</taxon>
        <taxon>Vespula</taxon>
    </lineage>
</organism>
<gene>
    <name evidence="3" type="ORF">V1478_013862</name>
</gene>
<keyword evidence="4" id="KW-1185">Reference proteome</keyword>
<keyword evidence="2" id="KW-0812">Transmembrane</keyword>
<keyword evidence="2" id="KW-0472">Membrane</keyword>